<feature type="compositionally biased region" description="Polar residues" evidence="1">
    <location>
        <begin position="1"/>
        <end position="10"/>
    </location>
</feature>
<organism evidence="2 3">
    <name type="scientific">Dermatophagoides pteronyssinus</name>
    <name type="common">European house dust mite</name>
    <dbReference type="NCBI Taxonomy" id="6956"/>
    <lineage>
        <taxon>Eukaryota</taxon>
        <taxon>Metazoa</taxon>
        <taxon>Ecdysozoa</taxon>
        <taxon>Arthropoda</taxon>
        <taxon>Chelicerata</taxon>
        <taxon>Arachnida</taxon>
        <taxon>Acari</taxon>
        <taxon>Acariformes</taxon>
        <taxon>Sarcoptiformes</taxon>
        <taxon>Astigmata</taxon>
        <taxon>Psoroptidia</taxon>
        <taxon>Analgoidea</taxon>
        <taxon>Pyroglyphidae</taxon>
        <taxon>Dermatophagoidinae</taxon>
        <taxon>Dermatophagoides</taxon>
    </lineage>
</organism>
<protein>
    <submittedName>
        <fullName evidence="2">Uncharacterized protein</fullName>
    </submittedName>
</protein>
<dbReference type="EMBL" id="NJHN03000104">
    <property type="protein sequence ID" value="KAH9414910.1"/>
    <property type="molecule type" value="Genomic_DNA"/>
</dbReference>
<evidence type="ECO:0000256" key="1">
    <source>
        <dbReference type="SAM" id="MobiDB-lite"/>
    </source>
</evidence>
<proteinExistence type="predicted"/>
<feature type="region of interest" description="Disordered" evidence="1">
    <location>
        <begin position="1"/>
        <end position="21"/>
    </location>
</feature>
<dbReference type="Proteomes" id="UP000887458">
    <property type="component" value="Unassembled WGS sequence"/>
</dbReference>
<gene>
    <name evidence="2" type="ORF">DERP_012500</name>
</gene>
<comment type="caution">
    <text evidence="2">The sequence shown here is derived from an EMBL/GenBank/DDBJ whole genome shotgun (WGS) entry which is preliminary data.</text>
</comment>
<evidence type="ECO:0000313" key="2">
    <source>
        <dbReference type="EMBL" id="KAH9414910.1"/>
    </source>
</evidence>
<evidence type="ECO:0000313" key="3">
    <source>
        <dbReference type="Proteomes" id="UP000887458"/>
    </source>
</evidence>
<feature type="compositionally biased region" description="Low complexity" evidence="1">
    <location>
        <begin position="11"/>
        <end position="21"/>
    </location>
</feature>
<keyword evidence="3" id="KW-1185">Reference proteome</keyword>
<sequence>MIKQNDLTIGNSQQQKIKNNQQNEWRKHFQHQNQQMRKNEEIGETNNRLIQKYPISELKKNLIMNDLAPHFGGKTMNNQPTTINIMV</sequence>
<reference evidence="2 3" key="1">
    <citation type="journal article" date="2018" name="J. Allergy Clin. Immunol.">
        <title>High-quality assembly of Dermatophagoides pteronyssinus genome and transcriptome reveals a wide range of novel allergens.</title>
        <authorList>
            <person name="Liu X.Y."/>
            <person name="Yang K.Y."/>
            <person name="Wang M.Q."/>
            <person name="Kwok J.S."/>
            <person name="Zeng X."/>
            <person name="Yang Z."/>
            <person name="Xiao X.J."/>
            <person name="Lau C.P."/>
            <person name="Li Y."/>
            <person name="Huang Z.M."/>
            <person name="Ba J.G."/>
            <person name="Yim A.K."/>
            <person name="Ouyang C.Y."/>
            <person name="Ngai S.M."/>
            <person name="Chan T.F."/>
            <person name="Leung E.L."/>
            <person name="Liu L."/>
            <person name="Liu Z.G."/>
            <person name="Tsui S.K."/>
        </authorList>
    </citation>
    <scope>NUCLEOTIDE SEQUENCE [LARGE SCALE GENOMIC DNA]</scope>
    <source>
        <strain evidence="2">Derp</strain>
    </source>
</reference>
<reference evidence="2 3" key="2">
    <citation type="journal article" date="2022" name="Mol. Biol. Evol.">
        <title>Comparative Genomics Reveals Insights into the Divergent Evolution of Astigmatic Mites and Household Pest Adaptations.</title>
        <authorList>
            <person name="Xiong Q."/>
            <person name="Wan A.T."/>
            <person name="Liu X."/>
            <person name="Fung C.S."/>
            <person name="Xiao X."/>
            <person name="Malainual N."/>
            <person name="Hou J."/>
            <person name="Wang L."/>
            <person name="Wang M."/>
            <person name="Yang K.Y."/>
            <person name="Cui Y."/>
            <person name="Leung E.L."/>
            <person name="Nong W."/>
            <person name="Shin S.K."/>
            <person name="Au S.W."/>
            <person name="Jeong K.Y."/>
            <person name="Chew F.T."/>
            <person name="Hui J.H."/>
            <person name="Leung T.F."/>
            <person name="Tungtrongchitr A."/>
            <person name="Zhong N."/>
            <person name="Liu Z."/>
            <person name="Tsui S.K."/>
        </authorList>
    </citation>
    <scope>NUCLEOTIDE SEQUENCE [LARGE SCALE GENOMIC DNA]</scope>
    <source>
        <strain evidence="2">Derp</strain>
    </source>
</reference>
<name>A0ABQ8IX81_DERPT</name>
<accession>A0ABQ8IX81</accession>